<feature type="domain" description="CHHC U11-48K-type" evidence="5">
    <location>
        <begin position="214"/>
        <end position="241"/>
    </location>
</feature>
<dbReference type="InterPro" id="IPR036236">
    <property type="entry name" value="Znf_C2H2_sf"/>
</dbReference>
<dbReference type="AlphaFoldDB" id="A0A493TA90"/>
<evidence type="ECO:0000256" key="3">
    <source>
        <dbReference type="ARBA" id="ARBA00022833"/>
    </source>
</evidence>
<reference evidence="6" key="3">
    <citation type="submission" date="2025-09" db="UniProtKB">
        <authorList>
            <consortium name="Ensembl"/>
        </authorList>
    </citation>
    <scope>IDENTIFICATION</scope>
</reference>
<dbReference type="GeneTree" id="ENSGT00940000156784"/>
<dbReference type="SUPFAM" id="SSF57667">
    <property type="entry name" value="beta-beta-alpha zinc fingers"/>
    <property type="match status" value="1"/>
</dbReference>
<keyword evidence="2" id="KW-0863">Zinc-finger</keyword>
<keyword evidence="3" id="KW-0862">Zinc</keyword>
<dbReference type="STRING" id="8840.ENSAPLP00000022811"/>
<name>A0A493TA90_ANAPP</name>
<dbReference type="Ensembl" id="ENSAPLT00000021702.1">
    <property type="protein sequence ID" value="ENSAPLP00000022811.1"/>
    <property type="gene ID" value="ENSAPLG00000004814.2"/>
</dbReference>
<feature type="domain" description="CHHC U11-48K-type" evidence="5">
    <location>
        <begin position="180"/>
        <end position="207"/>
    </location>
</feature>
<dbReference type="PROSITE" id="PS51800">
    <property type="entry name" value="ZF_CHHC_U11_48K"/>
    <property type="match status" value="2"/>
</dbReference>
<dbReference type="PANTHER" id="PTHR21402:SF5">
    <property type="entry name" value="GAMETOCYTE SPECIFIC FACTOR 1"/>
    <property type="match status" value="1"/>
</dbReference>
<feature type="region of interest" description="Disordered" evidence="4">
    <location>
        <begin position="102"/>
        <end position="161"/>
    </location>
</feature>
<sequence length="349" mass="38987">MTNSACFKTAGNGPVDQLPTRAAHHTALLCPHPSSSSISAQASYKVLRAGPRSLSAFLDPFRAPMARRTPRGHYVKRWEQGGRWELWGGGPRRALQHCQAWRKWRPPENKDKALPRQPPHGGGAPRGAGVVAKRQLRRRQGQALHAAPARGTAPRTLPAPQPLPAMEVEDDFDVLDPERLIQCPYNKHHQIRACRFPYHLVKCKKSYPHVAKELATCPFNARHLVPQADLSDHISKCNDKGFIEQDIVNQSSGFQREQVNAVSTWQAPPCDEDWETELLEQPNSPFLWGMTNSGINRKHRDHAFTASSLKPSLCRVGAWCFSSFDSSNNGESSVNSLQYVIHSICMYTG</sequence>
<evidence type="ECO:0000313" key="6">
    <source>
        <dbReference type="Ensembl" id="ENSAPLP00000022811.1"/>
    </source>
</evidence>
<evidence type="ECO:0000259" key="5">
    <source>
        <dbReference type="PROSITE" id="PS51800"/>
    </source>
</evidence>
<proteinExistence type="predicted"/>
<reference evidence="6" key="2">
    <citation type="submission" date="2025-08" db="UniProtKB">
        <authorList>
            <consortium name="Ensembl"/>
        </authorList>
    </citation>
    <scope>IDENTIFICATION</scope>
</reference>
<accession>A0A493TA90</accession>
<keyword evidence="1" id="KW-0479">Metal-binding</keyword>
<dbReference type="Pfam" id="PF05253">
    <property type="entry name" value="zf-U11-48K"/>
    <property type="match status" value="2"/>
</dbReference>
<dbReference type="Proteomes" id="UP000016666">
    <property type="component" value="Chromosome 28"/>
</dbReference>
<organism evidence="6 7">
    <name type="scientific">Anas platyrhynchos platyrhynchos</name>
    <name type="common">Northern mallard</name>
    <dbReference type="NCBI Taxonomy" id="8840"/>
    <lineage>
        <taxon>Eukaryota</taxon>
        <taxon>Metazoa</taxon>
        <taxon>Chordata</taxon>
        <taxon>Craniata</taxon>
        <taxon>Vertebrata</taxon>
        <taxon>Euteleostomi</taxon>
        <taxon>Archelosauria</taxon>
        <taxon>Archosauria</taxon>
        <taxon>Dinosauria</taxon>
        <taxon>Saurischia</taxon>
        <taxon>Theropoda</taxon>
        <taxon>Coelurosauria</taxon>
        <taxon>Aves</taxon>
        <taxon>Neognathae</taxon>
        <taxon>Galloanserae</taxon>
        <taxon>Anseriformes</taxon>
        <taxon>Anatidae</taxon>
        <taxon>Anatinae</taxon>
        <taxon>Anas</taxon>
    </lineage>
</organism>
<evidence type="ECO:0000313" key="7">
    <source>
        <dbReference type="Proteomes" id="UP000016666"/>
    </source>
</evidence>
<protein>
    <recommendedName>
        <fullName evidence="5">CHHC U11-48K-type domain-containing protein</fullName>
    </recommendedName>
</protein>
<dbReference type="InterPro" id="IPR051591">
    <property type="entry name" value="UPF0224_FAM112_RNA_Proc"/>
</dbReference>
<evidence type="ECO:0000256" key="4">
    <source>
        <dbReference type="SAM" id="MobiDB-lite"/>
    </source>
</evidence>
<dbReference type="PANTHER" id="PTHR21402">
    <property type="entry name" value="GAMETOCYTE SPECIFIC FACTOR 1-RELATED"/>
    <property type="match status" value="1"/>
</dbReference>
<reference evidence="6 7" key="1">
    <citation type="submission" date="2017-10" db="EMBL/GenBank/DDBJ databases">
        <title>A new Pekin duck reference genome.</title>
        <authorList>
            <person name="Hou Z.-C."/>
            <person name="Zhou Z.-K."/>
            <person name="Zhu F."/>
            <person name="Hou S.-S."/>
        </authorList>
    </citation>
    <scope>NUCLEOTIDE SEQUENCE [LARGE SCALE GENOMIC DNA]</scope>
</reference>
<dbReference type="GO" id="GO:0008270">
    <property type="term" value="F:zinc ion binding"/>
    <property type="evidence" value="ECO:0007669"/>
    <property type="project" value="UniProtKB-KW"/>
</dbReference>
<keyword evidence="7" id="KW-1185">Reference proteome</keyword>
<evidence type="ECO:0000256" key="2">
    <source>
        <dbReference type="ARBA" id="ARBA00022771"/>
    </source>
</evidence>
<evidence type="ECO:0000256" key="1">
    <source>
        <dbReference type="ARBA" id="ARBA00022723"/>
    </source>
</evidence>
<dbReference type="InterPro" id="IPR022776">
    <property type="entry name" value="TRM13/UPF0224_CHHC_Znf_dom"/>
</dbReference>
<feature type="compositionally biased region" description="Basic and acidic residues" evidence="4">
    <location>
        <begin position="105"/>
        <end position="114"/>
    </location>
</feature>